<evidence type="ECO:0000313" key="3">
    <source>
        <dbReference type="EMBL" id="CAF1104852.1"/>
    </source>
</evidence>
<evidence type="ECO:0000313" key="2">
    <source>
        <dbReference type="EMBL" id="CAF1011728.1"/>
    </source>
</evidence>
<organism evidence="6 8">
    <name type="scientific">Rotaria sordida</name>
    <dbReference type="NCBI Taxonomy" id="392033"/>
    <lineage>
        <taxon>Eukaryota</taxon>
        <taxon>Metazoa</taxon>
        <taxon>Spiralia</taxon>
        <taxon>Gnathifera</taxon>
        <taxon>Rotifera</taxon>
        <taxon>Eurotatoria</taxon>
        <taxon>Bdelloidea</taxon>
        <taxon>Philodinida</taxon>
        <taxon>Philodinidae</taxon>
        <taxon>Rotaria</taxon>
    </lineage>
</organism>
<sequence length="97" mass="11813">MNQAFAHINQELKDTFTLQNTTDNHSSGTTELERKNSLVNVKKPMKFERQLKRQRKIEEHKEEERKKLYEQRETARKEMKQKSCLEWERQCMQESIT</sequence>
<dbReference type="EMBL" id="CAJOAX010004347">
    <property type="protein sequence ID" value="CAF3901755.1"/>
    <property type="molecule type" value="Genomic_DNA"/>
</dbReference>
<proteinExistence type="predicted"/>
<dbReference type="Proteomes" id="UP000663870">
    <property type="component" value="Unassembled WGS sequence"/>
</dbReference>
<reference evidence="6" key="1">
    <citation type="submission" date="2021-02" db="EMBL/GenBank/DDBJ databases">
        <authorList>
            <person name="Nowell W R."/>
        </authorList>
    </citation>
    <scope>NUCLEOTIDE SEQUENCE</scope>
</reference>
<accession>A0A819HKW0</accession>
<evidence type="ECO:0000256" key="1">
    <source>
        <dbReference type="SAM" id="Coils"/>
    </source>
</evidence>
<dbReference type="EMBL" id="CAJNOU010000486">
    <property type="protein sequence ID" value="CAF1011728.1"/>
    <property type="molecule type" value="Genomic_DNA"/>
</dbReference>
<feature type="coiled-coil region" evidence="1">
    <location>
        <begin position="51"/>
        <end position="78"/>
    </location>
</feature>
<evidence type="ECO:0000313" key="6">
    <source>
        <dbReference type="EMBL" id="CAF3901755.1"/>
    </source>
</evidence>
<evidence type="ECO:0000313" key="4">
    <source>
        <dbReference type="EMBL" id="CAF1151096.1"/>
    </source>
</evidence>
<evidence type="ECO:0000313" key="5">
    <source>
        <dbReference type="EMBL" id="CAF1389994.1"/>
    </source>
</evidence>
<evidence type="ECO:0000313" key="8">
    <source>
        <dbReference type="Proteomes" id="UP000663823"/>
    </source>
</evidence>
<dbReference type="AlphaFoldDB" id="A0A819HKW0"/>
<name>A0A819HKW0_9BILA</name>
<dbReference type="Proteomes" id="UP000663874">
    <property type="component" value="Unassembled WGS sequence"/>
</dbReference>
<dbReference type="EMBL" id="CAJNOO010001146">
    <property type="protein sequence ID" value="CAF1104852.1"/>
    <property type="molecule type" value="Genomic_DNA"/>
</dbReference>
<protein>
    <submittedName>
        <fullName evidence="6">Uncharacterized protein</fullName>
    </submittedName>
</protein>
<dbReference type="EMBL" id="CAJNOL010001606">
    <property type="protein sequence ID" value="CAF1389994.1"/>
    <property type="molecule type" value="Genomic_DNA"/>
</dbReference>
<dbReference type="Proteomes" id="UP000663854">
    <property type="component" value="Unassembled WGS sequence"/>
</dbReference>
<evidence type="ECO:0000313" key="7">
    <source>
        <dbReference type="EMBL" id="CAF4077581.1"/>
    </source>
</evidence>
<dbReference type="Proteomes" id="UP000663882">
    <property type="component" value="Unassembled WGS sequence"/>
</dbReference>
<evidence type="ECO:0000313" key="9">
    <source>
        <dbReference type="Proteomes" id="UP000663870"/>
    </source>
</evidence>
<gene>
    <name evidence="7" type="ORF">FNK824_LOCUS30173</name>
    <name evidence="5" type="ORF">JXQ802_LOCUS34151</name>
    <name evidence="6" type="ORF">OTI717_LOCUS23824</name>
    <name evidence="4" type="ORF">PYM288_LOCUS22230</name>
    <name evidence="3" type="ORF">RFH988_LOCUS19514</name>
    <name evidence="2" type="ORF">SEV965_LOCUS11331</name>
</gene>
<dbReference type="EMBL" id="CAJOBE010009114">
    <property type="protein sequence ID" value="CAF4077581.1"/>
    <property type="molecule type" value="Genomic_DNA"/>
</dbReference>
<keyword evidence="1" id="KW-0175">Coiled coil</keyword>
<dbReference type="Proteomes" id="UP000663823">
    <property type="component" value="Unassembled WGS sequence"/>
</dbReference>
<dbReference type="Proteomes" id="UP000663889">
    <property type="component" value="Unassembled WGS sequence"/>
</dbReference>
<keyword evidence="9" id="KW-1185">Reference proteome</keyword>
<comment type="caution">
    <text evidence="6">The sequence shown here is derived from an EMBL/GenBank/DDBJ whole genome shotgun (WGS) entry which is preliminary data.</text>
</comment>
<dbReference type="EMBL" id="CAJNOH010000937">
    <property type="protein sequence ID" value="CAF1151096.1"/>
    <property type="molecule type" value="Genomic_DNA"/>
</dbReference>